<organism evidence="2 3">
    <name type="scientific">Pseudonocardia broussonetiae</name>
    <dbReference type="NCBI Taxonomy" id="2736640"/>
    <lineage>
        <taxon>Bacteria</taxon>
        <taxon>Bacillati</taxon>
        <taxon>Actinomycetota</taxon>
        <taxon>Actinomycetes</taxon>
        <taxon>Pseudonocardiales</taxon>
        <taxon>Pseudonocardiaceae</taxon>
        <taxon>Pseudonocardia</taxon>
    </lineage>
</organism>
<reference evidence="2 3" key="1">
    <citation type="submission" date="2020-05" db="EMBL/GenBank/DDBJ databases">
        <authorList>
            <person name="Mo P."/>
        </authorList>
    </citation>
    <scope>NUCLEOTIDE SEQUENCE [LARGE SCALE GENOMIC DNA]</scope>
    <source>
        <strain evidence="2 3">Gen01</strain>
    </source>
</reference>
<feature type="domain" description="ARB-07466-like C-terminal" evidence="1">
    <location>
        <begin position="246"/>
        <end position="358"/>
    </location>
</feature>
<dbReference type="KEGG" id="pbro:HOP40_19930"/>
<dbReference type="Gene3D" id="1.10.530.10">
    <property type="match status" value="1"/>
</dbReference>
<accession>A0A6M6JMD5</accession>
<dbReference type="AlphaFoldDB" id="A0A6M6JMD5"/>
<gene>
    <name evidence="2" type="ORF">HOP40_19930</name>
</gene>
<keyword evidence="3" id="KW-1185">Reference proteome</keyword>
<proteinExistence type="predicted"/>
<dbReference type="EMBL" id="CP053564">
    <property type="protein sequence ID" value="QJY47802.1"/>
    <property type="molecule type" value="Genomic_DNA"/>
</dbReference>
<dbReference type="InterPro" id="IPR058593">
    <property type="entry name" value="ARB_07466-like_C"/>
</dbReference>
<evidence type="ECO:0000259" key="1">
    <source>
        <dbReference type="Pfam" id="PF26571"/>
    </source>
</evidence>
<sequence>MNRAAGAGAAALAVITAPIVLVVALLGGLSAVAAETATGGVDATKIPPLARELLPDITAITTATCPELPPLWVVAEVAAESSWDPTAYSSDRNGGAAGLYQLNEANWVAAGGAPWGASPPPADADVLDARRHLELAIPFVCANLRAAAEHLQATEKPTSALDGMLVCHIAGCSRVTGSATGIPVPGEAGCDRTCADLVTNYLDRVHSLVAQYSANAGPVSVDDLPAPTPFDGVNALCTAVDPTGGRCLTPATRHAHDEIVRAFGPPGPESPIRSAACWDEHAWNPDSDHSRGQACDYFPDTAGRFPEGQELQNGWRLATWLRTHAATLKVKYLIWQGRFWSPDTPDADGWGRPYTGGGIYDAEDATGGHFDHVHASFEITDG</sequence>
<dbReference type="RefSeq" id="WP_172160820.1">
    <property type="nucleotide sequence ID" value="NZ_CP053564.1"/>
</dbReference>
<protein>
    <recommendedName>
        <fullName evidence="1">ARB-07466-like C-terminal domain-containing protein</fullName>
    </recommendedName>
</protein>
<dbReference type="Proteomes" id="UP000505377">
    <property type="component" value="Chromosome"/>
</dbReference>
<dbReference type="SUPFAM" id="SSF53955">
    <property type="entry name" value="Lysozyme-like"/>
    <property type="match status" value="1"/>
</dbReference>
<dbReference type="InterPro" id="IPR023346">
    <property type="entry name" value="Lysozyme-like_dom_sf"/>
</dbReference>
<dbReference type="Pfam" id="PF26571">
    <property type="entry name" value="VldE"/>
    <property type="match status" value="1"/>
</dbReference>
<name>A0A6M6JMD5_9PSEU</name>
<evidence type="ECO:0000313" key="2">
    <source>
        <dbReference type="EMBL" id="QJY47802.1"/>
    </source>
</evidence>
<evidence type="ECO:0000313" key="3">
    <source>
        <dbReference type="Proteomes" id="UP000505377"/>
    </source>
</evidence>